<dbReference type="Proteomes" id="UP000248882">
    <property type="component" value="Unassembled WGS sequence"/>
</dbReference>
<evidence type="ECO:0000256" key="4">
    <source>
        <dbReference type="ARBA" id="ARBA00022729"/>
    </source>
</evidence>
<dbReference type="PANTHER" id="PTHR45953:SF1">
    <property type="entry name" value="IDURONATE 2-SULFATASE"/>
    <property type="match status" value="1"/>
</dbReference>
<dbReference type="Gene3D" id="3.40.720.10">
    <property type="entry name" value="Alkaline Phosphatase, subunit A"/>
    <property type="match status" value="1"/>
</dbReference>
<protein>
    <submittedName>
        <fullName evidence="9">Choline-sulfatase</fullName>
    </submittedName>
</protein>
<evidence type="ECO:0000256" key="5">
    <source>
        <dbReference type="ARBA" id="ARBA00022801"/>
    </source>
</evidence>
<feature type="domain" description="Sulfatase N-terminal" evidence="8">
    <location>
        <begin position="24"/>
        <end position="372"/>
    </location>
</feature>
<evidence type="ECO:0000256" key="6">
    <source>
        <dbReference type="ARBA" id="ARBA00022837"/>
    </source>
</evidence>
<gene>
    <name evidence="9" type="ORF">LV85_03915</name>
</gene>
<keyword evidence="5" id="KW-0378">Hydrolase</keyword>
<dbReference type="RefSeq" id="WP_111322594.1">
    <property type="nucleotide sequence ID" value="NZ_QKZT01000024.1"/>
</dbReference>
<dbReference type="GO" id="GO:0046872">
    <property type="term" value="F:metal ion binding"/>
    <property type="evidence" value="ECO:0007669"/>
    <property type="project" value="UniProtKB-KW"/>
</dbReference>
<feature type="chain" id="PRO_5015995640" evidence="7">
    <location>
        <begin position="19"/>
        <end position="481"/>
    </location>
</feature>
<proteinExistence type="inferred from homology"/>
<dbReference type="CDD" id="cd16030">
    <property type="entry name" value="iduronate-2-sulfatase"/>
    <property type="match status" value="1"/>
</dbReference>
<dbReference type="InterPro" id="IPR000917">
    <property type="entry name" value="Sulfatase_N"/>
</dbReference>
<evidence type="ECO:0000256" key="3">
    <source>
        <dbReference type="ARBA" id="ARBA00022723"/>
    </source>
</evidence>
<comment type="cofactor">
    <cofactor evidence="1">
        <name>Ca(2+)</name>
        <dbReference type="ChEBI" id="CHEBI:29108"/>
    </cofactor>
</comment>
<name>A0A2W7QJS9_9BACT</name>
<dbReference type="EMBL" id="QKZT01000024">
    <property type="protein sequence ID" value="PZX47566.1"/>
    <property type="molecule type" value="Genomic_DNA"/>
</dbReference>
<keyword evidence="6" id="KW-0106">Calcium</keyword>
<keyword evidence="10" id="KW-1185">Reference proteome</keyword>
<comment type="similarity">
    <text evidence="2">Belongs to the sulfatase family.</text>
</comment>
<dbReference type="AlphaFoldDB" id="A0A2W7QJS9"/>
<evidence type="ECO:0000256" key="2">
    <source>
        <dbReference type="ARBA" id="ARBA00008779"/>
    </source>
</evidence>
<accession>A0A2W7QJS9</accession>
<keyword evidence="3" id="KW-0479">Metal-binding</keyword>
<sequence length="481" mass="53389">MKKLLFLASVLLSLSAFSQQKKKPNILFIISDDLTTTAIGAYGNPVPKTPAIDQLAKESTVFTRAYTQYPVCGPSRASFMFGYYPNATQTYGYVSGRENVGPDRASLTELFKQNGYYTARVSKIYHMGVPIDIETGSDGKDDPASWTEKFNSQGPEWKAEGEAELVQNNADGSIERKGGNVMTIVQASGGDLAHSDGKTAEKASELLRTHKDKPFFLAVGFVRPHVPFVAPAEYFSPFPYEGIKLPTQVENDWDDIPERGINYVTSVNADMNDVQKQKAIAAYYASVSYMDAQVGKVLKTLKEEGLEDNTIVIFTSDHGFHLDEHEFWMKVSLHEESVKVPMMIKVPGKKPAVANSFTELLDLYPTLAELAGLDYPKGIQGKSLVPILKNPKKKVRDFAFSVTQGGKSFLIRTDKWAYIQYDEDAGAGMELYDMETDPMQFTNLAKEASHQSVVKEMQAKLAKKLAEVRKNDLGINYKASK</sequence>
<comment type="caution">
    <text evidence="9">The sequence shown here is derived from an EMBL/GenBank/DDBJ whole genome shotgun (WGS) entry which is preliminary data.</text>
</comment>
<reference evidence="9 10" key="1">
    <citation type="submission" date="2018-06" db="EMBL/GenBank/DDBJ databases">
        <title>Genomic Encyclopedia of Archaeal and Bacterial Type Strains, Phase II (KMG-II): from individual species to whole genera.</title>
        <authorList>
            <person name="Goeker M."/>
        </authorList>
    </citation>
    <scope>NUCLEOTIDE SEQUENCE [LARGE SCALE GENOMIC DNA]</scope>
    <source>
        <strain evidence="9 10">DSM 19830</strain>
    </source>
</reference>
<keyword evidence="4 7" id="KW-0732">Signal</keyword>
<dbReference type="OrthoDB" id="9763552at2"/>
<dbReference type="InterPro" id="IPR035874">
    <property type="entry name" value="IDS"/>
</dbReference>
<evidence type="ECO:0000313" key="10">
    <source>
        <dbReference type="Proteomes" id="UP000248882"/>
    </source>
</evidence>
<dbReference type="Pfam" id="PF00884">
    <property type="entry name" value="Sulfatase"/>
    <property type="match status" value="1"/>
</dbReference>
<evidence type="ECO:0000256" key="1">
    <source>
        <dbReference type="ARBA" id="ARBA00001913"/>
    </source>
</evidence>
<dbReference type="GO" id="GO:0004423">
    <property type="term" value="F:iduronate-2-sulfatase activity"/>
    <property type="evidence" value="ECO:0007669"/>
    <property type="project" value="InterPro"/>
</dbReference>
<evidence type="ECO:0000256" key="7">
    <source>
        <dbReference type="SAM" id="SignalP"/>
    </source>
</evidence>
<dbReference type="GO" id="GO:0005737">
    <property type="term" value="C:cytoplasm"/>
    <property type="evidence" value="ECO:0007669"/>
    <property type="project" value="TreeGrafter"/>
</dbReference>
<feature type="signal peptide" evidence="7">
    <location>
        <begin position="1"/>
        <end position="18"/>
    </location>
</feature>
<evidence type="ECO:0000259" key="8">
    <source>
        <dbReference type="Pfam" id="PF00884"/>
    </source>
</evidence>
<organism evidence="9 10">
    <name type="scientific">Algoriphagus chordae</name>
    <dbReference type="NCBI Taxonomy" id="237019"/>
    <lineage>
        <taxon>Bacteria</taxon>
        <taxon>Pseudomonadati</taxon>
        <taxon>Bacteroidota</taxon>
        <taxon>Cytophagia</taxon>
        <taxon>Cytophagales</taxon>
        <taxon>Cyclobacteriaceae</taxon>
        <taxon>Algoriphagus</taxon>
    </lineage>
</organism>
<dbReference type="InterPro" id="IPR017850">
    <property type="entry name" value="Alkaline_phosphatase_core_sf"/>
</dbReference>
<dbReference type="SUPFAM" id="SSF53649">
    <property type="entry name" value="Alkaline phosphatase-like"/>
    <property type="match status" value="1"/>
</dbReference>
<evidence type="ECO:0000313" key="9">
    <source>
        <dbReference type="EMBL" id="PZX47566.1"/>
    </source>
</evidence>
<dbReference type="PANTHER" id="PTHR45953">
    <property type="entry name" value="IDURONATE 2-SULFATASE"/>
    <property type="match status" value="1"/>
</dbReference>